<feature type="transmembrane region" description="Helical" evidence="2">
    <location>
        <begin position="385"/>
        <end position="407"/>
    </location>
</feature>
<dbReference type="OrthoDB" id="948999at2"/>
<name>A0A1I3IS23_9FLAO</name>
<keyword evidence="2" id="KW-0812">Transmembrane</keyword>
<evidence type="ECO:0000313" key="4">
    <source>
        <dbReference type="Proteomes" id="UP000198931"/>
    </source>
</evidence>
<evidence type="ECO:0000256" key="1">
    <source>
        <dbReference type="SAM" id="Coils"/>
    </source>
</evidence>
<organism evidence="3 4">
    <name type="scientific">Halpernia frigidisoli</name>
    <dbReference type="NCBI Taxonomy" id="1125876"/>
    <lineage>
        <taxon>Bacteria</taxon>
        <taxon>Pseudomonadati</taxon>
        <taxon>Bacteroidota</taxon>
        <taxon>Flavobacteriia</taxon>
        <taxon>Flavobacteriales</taxon>
        <taxon>Weeksellaceae</taxon>
        <taxon>Chryseobacterium group</taxon>
        <taxon>Halpernia</taxon>
    </lineage>
</organism>
<sequence length="532" mass="61268">MNDNIYLIAFGTFGNPNGFRQSPFIAKDQTVFKSIKTFDLNTNAIKLFPGNKLYSIRKETLNGSKTVAYSVYTFAKEQNSDRGGTFIGSSLLFANEIPAENLTLSKLNEFHQILTSKNTENDVILVDHSDNFSAVIPQDFDKLIFDLKDFDDLTNFNFNNKFLVVFCETSPNKLNTYLKESLKLLNNYDTIYFTDSEEIAKFVNEKGIYKLIQNVGNQRDFEDELQQFKLEKKKLVENQILEFEKERQNLESDKKKQLAELQEQLLNNQRSQEENLNKINASKTAVSEIGENYAKFSAVINESISLLKANHKIENVRQFYEENKKQFIENLKNGKEVSSFKMIAFSDLKVKTDLKNTIESLPKWTEGNNYPKSSGEKKTKSKYNIYKIIAFSSLLLWIGGLIYFLGINNKKADLASKKVNIYDSIYSEINAKNDLSSKLNPIPDDSLSKVEYKDLAKKFKESLKIDEIADIIFSQNPDVVKKYYQFQKKDYKDLLFKKNMKSFYVKGNDTLFSPTDSLKIIPARMAESETAK</sequence>
<dbReference type="STRING" id="1125876.SAMN05443292_2755"/>
<dbReference type="AlphaFoldDB" id="A0A1I3IS23"/>
<keyword evidence="1" id="KW-0175">Coiled coil</keyword>
<reference evidence="3 4" key="1">
    <citation type="submission" date="2016-10" db="EMBL/GenBank/DDBJ databases">
        <authorList>
            <person name="de Groot N.N."/>
        </authorList>
    </citation>
    <scope>NUCLEOTIDE SEQUENCE [LARGE SCALE GENOMIC DNA]</scope>
    <source>
        <strain evidence="3 4">DSM 26000</strain>
    </source>
</reference>
<protein>
    <submittedName>
        <fullName evidence="3">Uncharacterized protein</fullName>
    </submittedName>
</protein>
<dbReference type="RefSeq" id="WP_090082089.1">
    <property type="nucleotide sequence ID" value="NZ_FOQT01000005.1"/>
</dbReference>
<keyword evidence="4" id="KW-1185">Reference proteome</keyword>
<dbReference type="Proteomes" id="UP000198931">
    <property type="component" value="Unassembled WGS sequence"/>
</dbReference>
<accession>A0A1I3IS23</accession>
<keyword evidence="2" id="KW-0472">Membrane</keyword>
<evidence type="ECO:0000313" key="3">
    <source>
        <dbReference type="EMBL" id="SFI50687.1"/>
    </source>
</evidence>
<feature type="coiled-coil region" evidence="1">
    <location>
        <begin position="218"/>
        <end position="275"/>
    </location>
</feature>
<proteinExistence type="predicted"/>
<keyword evidence="2" id="KW-1133">Transmembrane helix</keyword>
<dbReference type="EMBL" id="FOQT01000005">
    <property type="protein sequence ID" value="SFI50687.1"/>
    <property type="molecule type" value="Genomic_DNA"/>
</dbReference>
<evidence type="ECO:0000256" key="2">
    <source>
        <dbReference type="SAM" id="Phobius"/>
    </source>
</evidence>
<gene>
    <name evidence="3" type="ORF">SAMN05443292_2755</name>
</gene>